<keyword evidence="4" id="KW-0804">Transcription</keyword>
<evidence type="ECO:0000256" key="4">
    <source>
        <dbReference type="ARBA" id="ARBA00023163"/>
    </source>
</evidence>
<evidence type="ECO:0000256" key="1">
    <source>
        <dbReference type="ARBA" id="ARBA00010641"/>
    </source>
</evidence>
<dbReference type="Pfam" id="PF08281">
    <property type="entry name" value="Sigma70_r4_2"/>
    <property type="match status" value="1"/>
</dbReference>
<dbReference type="PANTHER" id="PTHR43133">
    <property type="entry name" value="RNA POLYMERASE ECF-TYPE SIGMA FACTO"/>
    <property type="match status" value="1"/>
</dbReference>
<dbReference type="GO" id="GO:0016987">
    <property type="term" value="F:sigma factor activity"/>
    <property type="evidence" value="ECO:0007669"/>
    <property type="project" value="UniProtKB-KW"/>
</dbReference>
<dbReference type="InterPro" id="IPR013249">
    <property type="entry name" value="RNA_pol_sigma70_r4_t2"/>
</dbReference>
<evidence type="ECO:0008006" key="8">
    <source>
        <dbReference type="Google" id="ProtNLM"/>
    </source>
</evidence>
<dbReference type="Pfam" id="PF04542">
    <property type="entry name" value="Sigma70_r2"/>
    <property type="match status" value="1"/>
</dbReference>
<comment type="similarity">
    <text evidence="1">Belongs to the sigma-70 factor family. ECF subfamily.</text>
</comment>
<evidence type="ECO:0000259" key="6">
    <source>
        <dbReference type="Pfam" id="PF08281"/>
    </source>
</evidence>
<dbReference type="GO" id="GO:0006352">
    <property type="term" value="P:DNA-templated transcription initiation"/>
    <property type="evidence" value="ECO:0007669"/>
    <property type="project" value="InterPro"/>
</dbReference>
<evidence type="ECO:0000313" key="7">
    <source>
        <dbReference type="EMBL" id="VAW79802.1"/>
    </source>
</evidence>
<dbReference type="GO" id="GO:0003677">
    <property type="term" value="F:DNA binding"/>
    <property type="evidence" value="ECO:0007669"/>
    <property type="project" value="InterPro"/>
</dbReference>
<dbReference type="InterPro" id="IPR013324">
    <property type="entry name" value="RNA_pol_sigma_r3/r4-like"/>
</dbReference>
<dbReference type="InterPro" id="IPR039425">
    <property type="entry name" value="RNA_pol_sigma-70-like"/>
</dbReference>
<dbReference type="AlphaFoldDB" id="A0A3B0YWT9"/>
<evidence type="ECO:0000256" key="2">
    <source>
        <dbReference type="ARBA" id="ARBA00023015"/>
    </source>
</evidence>
<dbReference type="SUPFAM" id="SSF88946">
    <property type="entry name" value="Sigma2 domain of RNA polymerase sigma factors"/>
    <property type="match status" value="1"/>
</dbReference>
<protein>
    <recommendedName>
        <fullName evidence="8">RNA polymerase ECF-type sigma factor</fullName>
    </recommendedName>
</protein>
<dbReference type="InterPro" id="IPR014284">
    <property type="entry name" value="RNA_pol_sigma-70_dom"/>
</dbReference>
<accession>A0A3B0YWT9</accession>
<keyword evidence="2" id="KW-0805">Transcription regulation</keyword>
<keyword evidence="3" id="KW-0731">Sigma factor</keyword>
<gene>
    <name evidence="7" type="ORF">MNBD_GAMMA12-60</name>
</gene>
<dbReference type="PANTHER" id="PTHR43133:SF32">
    <property type="entry name" value="BLR3042 PROTEIN"/>
    <property type="match status" value="1"/>
</dbReference>
<proteinExistence type="inferred from homology"/>
<dbReference type="EMBL" id="UOFL01000182">
    <property type="protein sequence ID" value="VAW79802.1"/>
    <property type="molecule type" value="Genomic_DNA"/>
</dbReference>
<dbReference type="Gene3D" id="1.10.1740.10">
    <property type="match status" value="1"/>
</dbReference>
<organism evidence="7">
    <name type="scientific">hydrothermal vent metagenome</name>
    <dbReference type="NCBI Taxonomy" id="652676"/>
    <lineage>
        <taxon>unclassified sequences</taxon>
        <taxon>metagenomes</taxon>
        <taxon>ecological metagenomes</taxon>
    </lineage>
</organism>
<evidence type="ECO:0000259" key="5">
    <source>
        <dbReference type="Pfam" id="PF04542"/>
    </source>
</evidence>
<dbReference type="InterPro" id="IPR007627">
    <property type="entry name" value="RNA_pol_sigma70_r2"/>
</dbReference>
<evidence type="ECO:0000256" key="3">
    <source>
        <dbReference type="ARBA" id="ARBA00023082"/>
    </source>
</evidence>
<dbReference type="NCBIfam" id="TIGR02937">
    <property type="entry name" value="sigma70-ECF"/>
    <property type="match status" value="1"/>
</dbReference>
<feature type="domain" description="RNA polymerase sigma-70 region 2" evidence="5">
    <location>
        <begin position="23"/>
        <end position="90"/>
    </location>
</feature>
<reference evidence="7" key="1">
    <citation type="submission" date="2018-06" db="EMBL/GenBank/DDBJ databases">
        <authorList>
            <person name="Zhirakovskaya E."/>
        </authorList>
    </citation>
    <scope>NUCLEOTIDE SEQUENCE</scope>
</reference>
<name>A0A3B0YWT9_9ZZZZ</name>
<sequence>MTDTDHDLLLKIAAGDELAMEDFYNQYHMVVYRFSLKRMSEPSDAAEVLNQVMLEVWHTAHRFEGRSKVQTWLLGITNHKVIDSLRKINRHEGDKIPENLTGDNDKTPFDLVSLSEHSEFIKRCLAKLSDHHKQVVHLAFFEGLAYREISKIVDCPEGTVKTRMFHAKEALKKCLRLLIS</sequence>
<feature type="domain" description="RNA polymerase sigma factor 70 region 4 type 2" evidence="6">
    <location>
        <begin position="121"/>
        <end position="171"/>
    </location>
</feature>
<dbReference type="InterPro" id="IPR013325">
    <property type="entry name" value="RNA_pol_sigma_r2"/>
</dbReference>
<dbReference type="InterPro" id="IPR036388">
    <property type="entry name" value="WH-like_DNA-bd_sf"/>
</dbReference>
<dbReference type="CDD" id="cd06171">
    <property type="entry name" value="Sigma70_r4"/>
    <property type="match status" value="1"/>
</dbReference>
<dbReference type="Gene3D" id="1.10.10.10">
    <property type="entry name" value="Winged helix-like DNA-binding domain superfamily/Winged helix DNA-binding domain"/>
    <property type="match status" value="1"/>
</dbReference>
<dbReference type="SUPFAM" id="SSF88659">
    <property type="entry name" value="Sigma3 and sigma4 domains of RNA polymerase sigma factors"/>
    <property type="match status" value="1"/>
</dbReference>